<dbReference type="InterPro" id="IPR006170">
    <property type="entry name" value="PBP/GOBP"/>
</dbReference>
<dbReference type="SUPFAM" id="SSF47565">
    <property type="entry name" value="Insect pheromone/odorant-binding proteins"/>
    <property type="match status" value="1"/>
</dbReference>
<dbReference type="EMBL" id="KX609456">
    <property type="protein sequence ID" value="ARN17863.1"/>
    <property type="molecule type" value="mRNA"/>
</dbReference>
<dbReference type="CDD" id="cd23992">
    <property type="entry name" value="PBP_GOBP"/>
    <property type="match status" value="1"/>
</dbReference>
<dbReference type="Gene3D" id="1.10.238.20">
    <property type="entry name" value="Pheromone/general odorant binding protein domain"/>
    <property type="match status" value="1"/>
</dbReference>
<dbReference type="InterPro" id="IPR036728">
    <property type="entry name" value="PBP_GOBP_sf"/>
</dbReference>
<dbReference type="Pfam" id="PF01395">
    <property type="entry name" value="PBP_GOBP"/>
    <property type="match status" value="1"/>
</dbReference>
<proteinExistence type="evidence at transcript level"/>
<gene>
    <name evidence="1" type="primary">OBP7</name>
</gene>
<name>A0A1W6L1F7_CEPCN</name>
<protein>
    <submittedName>
        <fullName evidence="1">Odorant binding protein 7</fullName>
    </submittedName>
</protein>
<dbReference type="GO" id="GO:0005549">
    <property type="term" value="F:odorant binding"/>
    <property type="evidence" value="ECO:0007669"/>
    <property type="project" value="InterPro"/>
</dbReference>
<dbReference type="AlphaFoldDB" id="A0A1W6L1F7"/>
<organism evidence="1">
    <name type="scientific">Cephus cinctus</name>
    <name type="common">Wheat stem sawfly</name>
    <dbReference type="NCBI Taxonomy" id="211228"/>
    <lineage>
        <taxon>Eukaryota</taxon>
        <taxon>Metazoa</taxon>
        <taxon>Ecdysozoa</taxon>
        <taxon>Arthropoda</taxon>
        <taxon>Hexapoda</taxon>
        <taxon>Insecta</taxon>
        <taxon>Pterygota</taxon>
        <taxon>Neoptera</taxon>
        <taxon>Endopterygota</taxon>
        <taxon>Hymenoptera</taxon>
        <taxon>Cephoidea</taxon>
        <taxon>Cephidae</taxon>
        <taxon>Cephus</taxon>
    </lineage>
</organism>
<sequence>MVSSRRKPLTFITPRMVSPRNKLRSSPRSAAHRKLTILAFDQTTWTEVKKYCKQQSAVPQKFSNYERIFSKSGYFPADEEFQCYLACLAVRSDLMILGNELSIDWRKLKPLFPKGKAFGCQKRATEQDPCKKAYQYFNCLRKGNNAFQEIDFF</sequence>
<accession>A0A1W6L1F7</accession>
<evidence type="ECO:0000313" key="1">
    <source>
        <dbReference type="EMBL" id="ARN17863.1"/>
    </source>
</evidence>
<reference evidence="1" key="1">
    <citation type="submission" date="2016-07" db="EMBL/GenBank/DDBJ databases">
        <title>Olfactory-related genes from the wheat stem sawfly, an agronomic pest and primitive hymenopteran.</title>
        <authorList>
            <person name="Gress J.C."/>
            <person name="Carey C.C."/>
            <person name="Dykgreve T.A."/>
            <person name="Walden K.O."/>
            <person name="Robertson H.M."/>
            <person name="Mazurie A."/>
            <person name="Wanner K.W."/>
        </authorList>
    </citation>
    <scope>NUCLEOTIDE SEQUENCE</scope>
</reference>